<evidence type="ECO:0000313" key="1">
    <source>
        <dbReference type="EMBL" id="GFC65422.1"/>
    </source>
</evidence>
<feature type="non-terminal residue" evidence="1">
    <location>
        <position position="1"/>
    </location>
</feature>
<dbReference type="EMBL" id="BKCJ011006586">
    <property type="protein sequence ID" value="GFC65422.1"/>
    <property type="molecule type" value="Genomic_DNA"/>
</dbReference>
<name>A0A699QLY5_TANCI</name>
<reference evidence="1" key="1">
    <citation type="journal article" date="2019" name="Sci. Rep.">
        <title>Draft genome of Tanacetum cinerariifolium, the natural source of mosquito coil.</title>
        <authorList>
            <person name="Yamashiro T."/>
            <person name="Shiraishi A."/>
            <person name="Satake H."/>
            <person name="Nakayama K."/>
        </authorList>
    </citation>
    <scope>NUCLEOTIDE SEQUENCE</scope>
</reference>
<comment type="caution">
    <text evidence="1">The sequence shown here is derived from an EMBL/GenBank/DDBJ whole genome shotgun (WGS) entry which is preliminary data.</text>
</comment>
<feature type="non-terminal residue" evidence="1">
    <location>
        <position position="264"/>
    </location>
</feature>
<accession>A0A699QLY5</accession>
<proteinExistence type="predicted"/>
<protein>
    <submittedName>
        <fullName evidence="1">Uncharacterized protein</fullName>
    </submittedName>
</protein>
<sequence>WHDVDGELMLRLRHEKHLDTLAVAGVQPGVSHDVPLALAAPLGGRHGGRVAGHAVWANGARRVGLAPSRHCVCVAKLLRVFGLRLCGAGQVHGDFYPVEPREGVRALCRGPAVRAAPVRHRVHAVCHVLLYPRGYAQHCGGRHHQVLHHDGGLRGHCRHCLPAAARARVGRRVCVAGRAGAQLRHAENPEHALARRGQQNERVRVDYPAAHSLRAHHRPYHSGFALLPPAQPESARWQHRLRAYSPAHHQQFLARGPGGPGAHG</sequence>
<organism evidence="1">
    <name type="scientific">Tanacetum cinerariifolium</name>
    <name type="common">Dalmatian daisy</name>
    <name type="synonym">Chrysanthemum cinerariifolium</name>
    <dbReference type="NCBI Taxonomy" id="118510"/>
    <lineage>
        <taxon>Eukaryota</taxon>
        <taxon>Viridiplantae</taxon>
        <taxon>Streptophyta</taxon>
        <taxon>Embryophyta</taxon>
        <taxon>Tracheophyta</taxon>
        <taxon>Spermatophyta</taxon>
        <taxon>Magnoliopsida</taxon>
        <taxon>eudicotyledons</taxon>
        <taxon>Gunneridae</taxon>
        <taxon>Pentapetalae</taxon>
        <taxon>asterids</taxon>
        <taxon>campanulids</taxon>
        <taxon>Asterales</taxon>
        <taxon>Asteraceae</taxon>
        <taxon>Asteroideae</taxon>
        <taxon>Anthemideae</taxon>
        <taxon>Anthemidinae</taxon>
        <taxon>Tanacetum</taxon>
    </lineage>
</organism>
<gene>
    <name evidence="1" type="ORF">Tci_837392</name>
</gene>
<dbReference type="AlphaFoldDB" id="A0A699QLY5"/>